<keyword evidence="5" id="KW-0472">Membrane</keyword>
<dbReference type="Pfam" id="PF01580">
    <property type="entry name" value="FtsK_SpoIIIE"/>
    <property type="match status" value="2"/>
</dbReference>
<feature type="region of interest" description="Disordered" evidence="4">
    <location>
        <begin position="303"/>
        <end position="328"/>
    </location>
</feature>
<dbReference type="InterPro" id="IPR002543">
    <property type="entry name" value="FtsK_dom"/>
</dbReference>
<keyword evidence="5" id="KW-1133">Transmembrane helix</keyword>
<evidence type="ECO:0000256" key="5">
    <source>
        <dbReference type="SAM" id="Phobius"/>
    </source>
</evidence>
<dbReference type="CDD" id="cd01127">
    <property type="entry name" value="TrwB_TraG_TraD_VirD4"/>
    <property type="match status" value="1"/>
</dbReference>
<evidence type="ECO:0000313" key="8">
    <source>
        <dbReference type="Proteomes" id="UP001138997"/>
    </source>
</evidence>
<feature type="transmembrane region" description="Helical" evidence="5">
    <location>
        <begin position="333"/>
        <end position="350"/>
    </location>
</feature>
<dbReference type="InterPro" id="IPR027417">
    <property type="entry name" value="P-loop_NTPase"/>
</dbReference>
<evidence type="ECO:0000313" key="7">
    <source>
        <dbReference type="EMBL" id="MCD5310255.1"/>
    </source>
</evidence>
<feature type="binding site" evidence="3">
    <location>
        <begin position="1115"/>
        <end position="1122"/>
    </location>
    <ligand>
        <name>ATP</name>
        <dbReference type="ChEBI" id="CHEBI:30616"/>
    </ligand>
</feature>
<dbReference type="GO" id="GO:0005524">
    <property type="term" value="F:ATP binding"/>
    <property type="evidence" value="ECO:0007669"/>
    <property type="project" value="UniProtKB-UniRule"/>
</dbReference>
<feature type="domain" description="FtsK" evidence="6">
    <location>
        <begin position="742"/>
        <end position="934"/>
    </location>
</feature>
<evidence type="ECO:0000256" key="1">
    <source>
        <dbReference type="ARBA" id="ARBA00022741"/>
    </source>
</evidence>
<evidence type="ECO:0000256" key="2">
    <source>
        <dbReference type="ARBA" id="ARBA00022840"/>
    </source>
</evidence>
<dbReference type="PANTHER" id="PTHR22683">
    <property type="entry name" value="SPORULATION PROTEIN RELATED"/>
    <property type="match status" value="1"/>
</dbReference>
<feature type="compositionally biased region" description="Pro residues" evidence="4">
    <location>
        <begin position="309"/>
        <end position="327"/>
    </location>
</feature>
<dbReference type="RefSeq" id="WP_231439181.1">
    <property type="nucleotide sequence ID" value="NZ_JAJOMB010000002.1"/>
</dbReference>
<organism evidence="7 8">
    <name type="scientific">Kineosporia babensis</name>
    <dbReference type="NCBI Taxonomy" id="499548"/>
    <lineage>
        <taxon>Bacteria</taxon>
        <taxon>Bacillati</taxon>
        <taxon>Actinomycetota</taxon>
        <taxon>Actinomycetes</taxon>
        <taxon>Kineosporiales</taxon>
        <taxon>Kineosporiaceae</taxon>
        <taxon>Kineosporia</taxon>
    </lineage>
</organism>
<keyword evidence="1 3" id="KW-0547">Nucleotide-binding</keyword>
<evidence type="ECO:0000256" key="3">
    <source>
        <dbReference type="PROSITE-ProRule" id="PRU00289"/>
    </source>
</evidence>
<dbReference type="EMBL" id="JAJOMB010000002">
    <property type="protein sequence ID" value="MCD5310255.1"/>
    <property type="molecule type" value="Genomic_DNA"/>
</dbReference>
<dbReference type="SMART" id="SM00382">
    <property type="entry name" value="AAA"/>
    <property type="match status" value="3"/>
</dbReference>
<dbReference type="InterPro" id="IPR050206">
    <property type="entry name" value="FtsK/SpoIIIE/SftA"/>
</dbReference>
<comment type="caution">
    <text evidence="7">The sequence shown here is derived from an EMBL/GenBank/DDBJ whole genome shotgun (WGS) entry which is preliminary data.</text>
</comment>
<dbReference type="Gene3D" id="3.40.50.300">
    <property type="entry name" value="P-loop containing nucleotide triphosphate hydrolases"/>
    <property type="match status" value="4"/>
</dbReference>
<keyword evidence="2 3" id="KW-0067">ATP-binding</keyword>
<reference evidence="7" key="1">
    <citation type="submission" date="2021-11" db="EMBL/GenBank/DDBJ databases">
        <title>Streptomyces corallinus and Kineosporia corallina sp. nov., two new coral-derived marine actinobacteria.</title>
        <authorList>
            <person name="Buangrab K."/>
            <person name="Sutthacheep M."/>
            <person name="Yeemin T."/>
            <person name="Harunari E."/>
            <person name="Igarashi Y."/>
            <person name="Sripreechasak P."/>
            <person name="Kanchanasin P."/>
            <person name="Tanasupawat S."/>
            <person name="Phongsopitanun W."/>
        </authorList>
    </citation>
    <scope>NUCLEOTIDE SEQUENCE</scope>
    <source>
        <strain evidence="7">JCM 31032</strain>
    </source>
</reference>
<evidence type="ECO:0000259" key="6">
    <source>
        <dbReference type="PROSITE" id="PS50901"/>
    </source>
</evidence>
<protein>
    <recommendedName>
        <fullName evidence="6">FtsK domain-containing protein</fullName>
    </recommendedName>
</protein>
<dbReference type="Proteomes" id="UP001138997">
    <property type="component" value="Unassembled WGS sequence"/>
</dbReference>
<feature type="binding site" evidence="3">
    <location>
        <begin position="760"/>
        <end position="767"/>
    </location>
    <ligand>
        <name>ATP</name>
        <dbReference type="ChEBI" id="CHEBI:30616"/>
    </ligand>
</feature>
<dbReference type="InterPro" id="IPR003593">
    <property type="entry name" value="AAA+_ATPase"/>
</dbReference>
<accession>A0A9X1ST55</accession>
<keyword evidence="8" id="KW-1185">Reference proteome</keyword>
<proteinExistence type="predicted"/>
<keyword evidence="5" id="KW-0812">Transmembrane</keyword>
<feature type="transmembrane region" description="Helical" evidence="5">
    <location>
        <begin position="356"/>
        <end position="374"/>
    </location>
</feature>
<dbReference type="SUPFAM" id="SSF52540">
    <property type="entry name" value="P-loop containing nucleoside triphosphate hydrolases"/>
    <property type="match status" value="3"/>
</dbReference>
<evidence type="ECO:0000256" key="4">
    <source>
        <dbReference type="SAM" id="MobiDB-lite"/>
    </source>
</evidence>
<sequence length="1588" mass="170575">MQLVISVAAPVEDDPDRLTPSGTSPVPGEAPVATQSWDVVLDVHKDTPIGVLADAAANTGGGNRVGARVDGLTQNATGSTAQGWSSAPDAAPGVINAPFVDGRPVDPNATVGQVGLVSGQRIGLNAATPPDDTAWRPAETGEDWLEIHAVGGPDAGRIWPVGFGTYGIGRAPGSWIRLDSDRTPLEGPELTVDAEGVAWLSGLGQIKLTQTGMTLADETATVRGGRLSLPEPPRDEVGSPDPKYRKALEDAAIEHQELLQGHEGARRWPIGMDLAIGDTLLRLVRRFDPDAALAPSEDRIGRDFNRPPRLVPPLLQPPVKMPNPPKPPQRRRIPLLMMLTPMVMGLAFVYFFKSYFFLLITLMTPLMLLGNWAADRRSGARQYREDSAEYRRRRMQAEKDVFASINEERIARCAASPDPALLGLIANGPSSRLWERRRTDPDFLVLRVGTVDQPSLMELDDPAREEPNRRYRWTVPDAPVGVSLIERGVVGVAGEPGATGSIVRWMVTQAATLHSPRDLRLFLLLAPNGMGGAAGQPIDRWNWARWLPQARPFVPGAGSPLVTVGNDPETVAHRVNELVQLIKARQEARGSQLGTVLFAEPDVLVVMDGARWLRDVPGVMNILVQGPAVRVFTIGVDAMERLLPEECTAVVRADHDGLTLRQRDLPNVSRIRPDDVGLDWCEDVARSLSSLRDVTPDEIAGLPQQVGLLELLRAEPPTGELIAGMWARRPSSTSFPLGRGFEGTVAFDLVRDGPHGLIAGTTGSGKSELLQSMVASLAAVNRPDELVFVLVDYKGGSAFHACVDLPHTLGMVTDLDEALALRALESLAAELRRREQMLADAGVKDLVEYRALRARQPGLIPMPRLLLVIDEFATLARETPSFVPGLVSIAQRGRSLGIHLILATQRPAGVVTSDIKANTNLRIALRVTDIGESQDVIDTHDAAHISVRNPGRALARLGHRSTMPFQTAFVGAPLAAEDADEEPAEKVVPAPAAEPLTWGRLGRPVQLGEGEEPGADLSLPGDEAERTDLDLLVEAIKDAAERAEVPLQPSPWLPALPPLLLLEDLDRRNQEQGTAMFTRDGLSVAPFAEADLPAHQRRQTLAFDPATEGHLFVIGAPRAGRSQVLRTIAGSLARSNSSADVQMYGIDAAGSALSVLTDLPHCGGVVPRADLERMTRLITWLSEELEHRHQLLAQHTVADLPELRIKLGREHAPAHLFLFVDGWDALATMLSEYDGGVLYAVLQEILREGAGAGIHAIMTSERALSAGRVASLSDNKLMLRMTDRSDLSMIGVPANRLPTVIPPGRAWRTQDQVEVQVALLAADYSGQGQALALKAIGLDAAERDRHLADSRRPHPIAALPAQAAFSDLFGRWPAAERRPLRALLGVGGDATPLTVDFSGRAHTFAVAGPAGSGRSNVLATLGISLLATGTKLIVITPRESPLRRLASHQSVHVIDGLRPNPEELKALVAPGGQTVLLIDDVDLFGHNHPLDAVLREVSSVGRDRGLGIAFAGSGEVLTGPAGGWLGEAKRSRQGVLLAPQTSLEGDLLGIRLAHSQMRVPVRPGRGYTTLGAAQGKAQIIAIPQTTLK</sequence>
<feature type="domain" description="FtsK" evidence="6">
    <location>
        <begin position="1098"/>
        <end position="1296"/>
    </location>
</feature>
<name>A0A9X1ST55_9ACTN</name>
<dbReference type="GO" id="GO:0003677">
    <property type="term" value="F:DNA binding"/>
    <property type="evidence" value="ECO:0007669"/>
    <property type="project" value="InterPro"/>
</dbReference>
<dbReference type="PROSITE" id="PS50901">
    <property type="entry name" value="FTSK"/>
    <property type="match status" value="2"/>
</dbReference>
<feature type="region of interest" description="Disordered" evidence="4">
    <location>
        <begin position="9"/>
        <end position="31"/>
    </location>
</feature>
<dbReference type="PANTHER" id="PTHR22683:SF1">
    <property type="entry name" value="TYPE VII SECRETION SYSTEM PROTEIN ESSC"/>
    <property type="match status" value="1"/>
</dbReference>
<gene>
    <name evidence="7" type="ORF">LR394_05055</name>
</gene>